<evidence type="ECO:0000256" key="11">
    <source>
        <dbReference type="ARBA" id="ARBA00023136"/>
    </source>
</evidence>
<evidence type="ECO:0000256" key="4">
    <source>
        <dbReference type="ARBA" id="ARBA00022553"/>
    </source>
</evidence>
<evidence type="ECO:0000256" key="6">
    <source>
        <dbReference type="ARBA" id="ARBA00022737"/>
    </source>
</evidence>
<keyword evidence="9 19" id="KW-1133">Transmembrane helix</keyword>
<evidence type="ECO:0000256" key="16">
    <source>
        <dbReference type="ARBA" id="ARBA00081096"/>
    </source>
</evidence>
<evidence type="ECO:0000256" key="13">
    <source>
        <dbReference type="ARBA" id="ARBA00057953"/>
    </source>
</evidence>
<dbReference type="PANTHER" id="PTHR45678">
    <property type="entry name" value="MITOCHONDRIAL 2-OXODICARBOXYLATE CARRIER 1-RELATED"/>
    <property type="match status" value="1"/>
</dbReference>
<name>A0A1A9UG01_GLOAU</name>
<feature type="transmembrane region" description="Helical" evidence="19">
    <location>
        <begin position="214"/>
        <end position="234"/>
    </location>
</feature>
<dbReference type="Proteomes" id="UP000078200">
    <property type="component" value="Unassembled WGS sequence"/>
</dbReference>
<protein>
    <recommendedName>
        <fullName evidence="14">Mitochondrial glutamate carrier 2</fullName>
    </recommendedName>
    <alternativeName>
        <fullName evidence="16">Glutamate/H(+) symporter 2</fullName>
    </alternativeName>
    <alternativeName>
        <fullName evidence="15">Solute carrier family 25 member 18</fullName>
    </alternativeName>
</protein>
<evidence type="ECO:0000256" key="12">
    <source>
        <dbReference type="ARBA" id="ARBA00048437"/>
    </source>
</evidence>
<feature type="repeat" description="Solcar" evidence="17">
    <location>
        <begin position="214"/>
        <end position="303"/>
    </location>
</feature>
<dbReference type="SUPFAM" id="SSF103506">
    <property type="entry name" value="Mitochondrial carrier"/>
    <property type="match status" value="1"/>
</dbReference>
<evidence type="ECO:0000256" key="2">
    <source>
        <dbReference type="ARBA" id="ARBA00006375"/>
    </source>
</evidence>
<feature type="repeat" description="Solcar" evidence="17">
    <location>
        <begin position="9"/>
        <end position="99"/>
    </location>
</feature>
<evidence type="ECO:0000313" key="20">
    <source>
        <dbReference type="EnsemblMetazoa" id="GAUT003635-PA"/>
    </source>
</evidence>
<evidence type="ECO:0000256" key="17">
    <source>
        <dbReference type="PROSITE-ProRule" id="PRU00282"/>
    </source>
</evidence>
<dbReference type="GO" id="GO:0005313">
    <property type="term" value="F:L-glutamate transmembrane transporter activity"/>
    <property type="evidence" value="ECO:0007669"/>
    <property type="project" value="TreeGrafter"/>
</dbReference>
<feature type="transmembrane region" description="Helical" evidence="19">
    <location>
        <begin position="12"/>
        <end position="32"/>
    </location>
</feature>
<dbReference type="InterPro" id="IPR002067">
    <property type="entry name" value="MCP"/>
</dbReference>
<dbReference type="GO" id="GO:0015183">
    <property type="term" value="F:L-aspartate transmembrane transporter activity"/>
    <property type="evidence" value="ECO:0007669"/>
    <property type="project" value="TreeGrafter"/>
</dbReference>
<feature type="transmembrane region" description="Helical" evidence="19">
    <location>
        <begin position="280"/>
        <end position="300"/>
    </location>
</feature>
<comment type="subcellular location">
    <subcellularLocation>
        <location evidence="1">Mitochondrion inner membrane</location>
        <topology evidence="1">Multi-pass membrane protein</topology>
    </subcellularLocation>
</comment>
<dbReference type="GO" id="GO:0005743">
    <property type="term" value="C:mitochondrial inner membrane"/>
    <property type="evidence" value="ECO:0007669"/>
    <property type="project" value="UniProtKB-SubCell"/>
</dbReference>
<evidence type="ECO:0000256" key="10">
    <source>
        <dbReference type="ARBA" id="ARBA00023128"/>
    </source>
</evidence>
<proteinExistence type="inferred from homology"/>
<evidence type="ECO:0000256" key="18">
    <source>
        <dbReference type="RuleBase" id="RU000488"/>
    </source>
</evidence>
<evidence type="ECO:0000256" key="3">
    <source>
        <dbReference type="ARBA" id="ARBA00022448"/>
    </source>
</evidence>
<dbReference type="PRINTS" id="PR00926">
    <property type="entry name" value="MITOCARRIER"/>
</dbReference>
<evidence type="ECO:0000256" key="9">
    <source>
        <dbReference type="ARBA" id="ARBA00022989"/>
    </source>
</evidence>
<dbReference type="InterPro" id="IPR051028">
    <property type="entry name" value="Mito_Solute_Carrier"/>
</dbReference>
<reference evidence="20" key="1">
    <citation type="submission" date="2020-05" db="UniProtKB">
        <authorList>
            <consortium name="EnsemblMetazoa"/>
        </authorList>
    </citation>
    <scope>IDENTIFICATION</scope>
    <source>
        <strain evidence="20">TTRI</strain>
    </source>
</reference>
<feature type="transmembrane region" description="Helical" evidence="19">
    <location>
        <begin position="183"/>
        <end position="202"/>
    </location>
</feature>
<keyword evidence="21" id="KW-1185">Reference proteome</keyword>
<evidence type="ECO:0000256" key="1">
    <source>
        <dbReference type="ARBA" id="ARBA00004448"/>
    </source>
</evidence>
<dbReference type="GO" id="GO:0043490">
    <property type="term" value="P:malate-aspartate shuttle"/>
    <property type="evidence" value="ECO:0007669"/>
    <property type="project" value="TreeGrafter"/>
</dbReference>
<dbReference type="VEuPathDB" id="VectorBase:GAUT003635"/>
<evidence type="ECO:0000313" key="21">
    <source>
        <dbReference type="Proteomes" id="UP000078200"/>
    </source>
</evidence>
<dbReference type="InterPro" id="IPR023395">
    <property type="entry name" value="MCP_dom_sf"/>
</dbReference>
<evidence type="ECO:0000256" key="7">
    <source>
        <dbReference type="ARBA" id="ARBA00022792"/>
    </source>
</evidence>
<dbReference type="FunFam" id="1.50.40.10:FF:000026">
    <property type="entry name" value="Putative mitochondrial glutamate carrier 2"/>
    <property type="match status" value="1"/>
</dbReference>
<dbReference type="PANTHER" id="PTHR45678:SF5">
    <property type="entry name" value="AT03939P-RELATED"/>
    <property type="match status" value="1"/>
</dbReference>
<evidence type="ECO:0000256" key="15">
    <source>
        <dbReference type="ARBA" id="ARBA00076502"/>
    </source>
</evidence>
<dbReference type="GO" id="GO:0015293">
    <property type="term" value="F:symporter activity"/>
    <property type="evidence" value="ECO:0007669"/>
    <property type="project" value="UniProtKB-KW"/>
</dbReference>
<keyword evidence="4" id="KW-0597">Phosphoprotein</keyword>
<keyword evidence="6" id="KW-0677">Repeat</keyword>
<dbReference type="Pfam" id="PF00153">
    <property type="entry name" value="Mito_carr"/>
    <property type="match status" value="3"/>
</dbReference>
<comment type="function">
    <text evidence="13">Responsible for the transport of glutamate from the cytosol into the mitochondrial matrix with the concomitant import of a proton (symport system).</text>
</comment>
<sequence length="310" mass="33676">MSNEAPRKFHILPSIINGGIAGIAGVTCVFPLDLIKTRLQNQQAGPDGEMMYKNIIDAFRKTYRAEGLFGMYRGSAVNIILVTPEKAVKLAGNDYFRCRLTTADGRLPLINQMFAGAFAGAFQIIVTTPMELLKIQMQDAGRIAAQARAKGQPVELPSTTSVIHKLLQERGILGLYRGLEATALRDVTFSALYFPLFAALNGLGPRRDDGSGEAVFWCSFLAGLTAGSATAFIVTPLDVIKTRLQLINKGIGEEEFSGIMDCAVKTFETEGLRAFFKGGLCRVMVIAPLFAIAQMVYFLGIGERICGIKH</sequence>
<organism evidence="20 21">
    <name type="scientific">Glossina austeni</name>
    <name type="common">Savannah tsetse fly</name>
    <dbReference type="NCBI Taxonomy" id="7395"/>
    <lineage>
        <taxon>Eukaryota</taxon>
        <taxon>Metazoa</taxon>
        <taxon>Ecdysozoa</taxon>
        <taxon>Arthropoda</taxon>
        <taxon>Hexapoda</taxon>
        <taxon>Insecta</taxon>
        <taxon>Pterygota</taxon>
        <taxon>Neoptera</taxon>
        <taxon>Endopterygota</taxon>
        <taxon>Diptera</taxon>
        <taxon>Brachycera</taxon>
        <taxon>Muscomorpha</taxon>
        <taxon>Hippoboscoidea</taxon>
        <taxon>Glossinidae</taxon>
        <taxon>Glossina</taxon>
    </lineage>
</organism>
<keyword evidence="7" id="KW-0999">Mitochondrion inner membrane</keyword>
<evidence type="ECO:0000256" key="5">
    <source>
        <dbReference type="ARBA" id="ARBA00022692"/>
    </source>
</evidence>
<keyword evidence="5 17" id="KW-0812">Transmembrane</keyword>
<evidence type="ECO:0000256" key="19">
    <source>
        <dbReference type="SAM" id="Phobius"/>
    </source>
</evidence>
<evidence type="ECO:0000256" key="8">
    <source>
        <dbReference type="ARBA" id="ARBA00022847"/>
    </source>
</evidence>
<dbReference type="Gene3D" id="1.50.40.10">
    <property type="entry name" value="Mitochondrial carrier domain"/>
    <property type="match status" value="1"/>
</dbReference>
<dbReference type="InterPro" id="IPR018108">
    <property type="entry name" value="MCP_transmembrane"/>
</dbReference>
<keyword evidence="11 17" id="KW-0472">Membrane</keyword>
<comment type="catalytic activity">
    <reaction evidence="12">
        <text>L-glutamate(in) + H(+)(in) = L-glutamate(out) + H(+)(out)</text>
        <dbReference type="Rhea" id="RHEA:70955"/>
        <dbReference type="ChEBI" id="CHEBI:15378"/>
        <dbReference type="ChEBI" id="CHEBI:29985"/>
    </reaction>
</comment>
<accession>A0A1A9UG01</accession>
<dbReference type="EnsemblMetazoa" id="GAUT003635-RA">
    <property type="protein sequence ID" value="GAUT003635-PA"/>
    <property type="gene ID" value="GAUT003635"/>
</dbReference>
<comment type="similarity">
    <text evidence="2 18">Belongs to the mitochondrial carrier (TC 2.A.29) family.</text>
</comment>
<evidence type="ECO:0000256" key="14">
    <source>
        <dbReference type="ARBA" id="ARBA00069241"/>
    </source>
</evidence>
<dbReference type="PROSITE" id="PS50920">
    <property type="entry name" value="SOLCAR"/>
    <property type="match status" value="3"/>
</dbReference>
<keyword evidence="3 18" id="KW-0813">Transport</keyword>
<keyword evidence="10" id="KW-0496">Mitochondrion</keyword>
<feature type="repeat" description="Solcar" evidence="17">
    <location>
        <begin position="107"/>
        <end position="203"/>
    </location>
</feature>
<dbReference type="AlphaFoldDB" id="A0A1A9UG01"/>
<keyword evidence="8" id="KW-0769">Symport</keyword>